<dbReference type="Gene3D" id="3.30.60.20">
    <property type="match status" value="1"/>
</dbReference>
<evidence type="ECO:0000256" key="10">
    <source>
        <dbReference type="SAM" id="MobiDB-lite"/>
    </source>
</evidence>
<keyword evidence="4 8" id="KW-0808">Transferase</keyword>
<comment type="caution">
    <text evidence="11">The sequence shown here is derived from an EMBL/GenBank/DDBJ whole genome shotgun (WGS) entry which is preliminary data.</text>
</comment>
<proteinExistence type="inferred from homology"/>
<dbReference type="GO" id="GO:0016301">
    <property type="term" value="F:kinase activity"/>
    <property type="evidence" value="ECO:0007669"/>
    <property type="project" value="UniProtKB-KW"/>
</dbReference>
<keyword evidence="12" id="KW-1185">Reference proteome</keyword>
<evidence type="ECO:0000256" key="6">
    <source>
        <dbReference type="ARBA" id="ARBA00022777"/>
    </source>
</evidence>
<dbReference type="PANTHER" id="PTHR11441:SF0">
    <property type="entry name" value="THYMIDINE KINASE, CYTOSOLIC"/>
    <property type="match status" value="1"/>
</dbReference>
<feature type="region of interest" description="Disordered" evidence="10">
    <location>
        <begin position="170"/>
        <end position="191"/>
    </location>
</feature>
<dbReference type="EC" id="2.7.1.21" evidence="2 8"/>
<evidence type="ECO:0000256" key="4">
    <source>
        <dbReference type="ARBA" id="ARBA00022679"/>
    </source>
</evidence>
<evidence type="ECO:0000256" key="9">
    <source>
        <dbReference type="RuleBase" id="RU004165"/>
    </source>
</evidence>
<evidence type="ECO:0000256" key="5">
    <source>
        <dbReference type="ARBA" id="ARBA00022741"/>
    </source>
</evidence>
<dbReference type="Proteomes" id="UP001524547">
    <property type="component" value="Unassembled WGS sequence"/>
</dbReference>
<dbReference type="SUPFAM" id="SSF57716">
    <property type="entry name" value="Glucocorticoid receptor-like (DNA-binding domain)"/>
    <property type="match status" value="1"/>
</dbReference>
<evidence type="ECO:0000256" key="7">
    <source>
        <dbReference type="ARBA" id="ARBA00022840"/>
    </source>
</evidence>
<keyword evidence="5 8" id="KW-0547">Nucleotide-binding</keyword>
<accession>A0ABT1VTQ1</accession>
<dbReference type="InterPro" id="IPR001267">
    <property type="entry name" value="Thymidine_kinase"/>
</dbReference>
<keyword evidence="7 8" id="KW-0067">ATP-binding</keyword>
<evidence type="ECO:0000313" key="11">
    <source>
        <dbReference type="EMBL" id="MCQ8239721.1"/>
    </source>
</evidence>
<organism evidence="11 12">
    <name type="scientific">Rhizosaccharibacter radicis</name>
    <dbReference type="NCBI Taxonomy" id="2782605"/>
    <lineage>
        <taxon>Bacteria</taxon>
        <taxon>Pseudomonadati</taxon>
        <taxon>Pseudomonadota</taxon>
        <taxon>Alphaproteobacteria</taxon>
        <taxon>Acetobacterales</taxon>
        <taxon>Acetobacteraceae</taxon>
        <taxon>Rhizosaccharibacter</taxon>
    </lineage>
</organism>
<name>A0ABT1VTQ1_9PROT</name>
<evidence type="ECO:0000256" key="3">
    <source>
        <dbReference type="ARBA" id="ARBA00022634"/>
    </source>
</evidence>
<sequence>MTLIAGPMFAGKSHALIRHSTRLGRAALLVKPGFDTRDGAAVVASRAGASAAALPVSRWPVLPPGVGTVLIDEVQFLTAPHYEGDLPADVSAALAAGVDVIAGGLDTDYLRRPFAVVEALAAMADRREMLHARCHRCEAPARWTAKKNETGRRLELGDADLYEARCDRHWSAPDRSEDPAGMPVPATVPAS</sequence>
<reference evidence="11 12" key="1">
    <citation type="submission" date="2022-06" db="EMBL/GenBank/DDBJ databases">
        <title>Rhizosaccharibacter gen. nov. sp. nov. KSS12, endophytic bacteria isolated from sugarcane.</title>
        <authorList>
            <person name="Pitiwittayakul N."/>
        </authorList>
    </citation>
    <scope>NUCLEOTIDE SEQUENCE [LARGE SCALE GENOMIC DNA]</scope>
    <source>
        <strain evidence="11 12">KSS12</strain>
    </source>
</reference>
<comment type="similarity">
    <text evidence="1 9">Belongs to the thymidine kinase family.</text>
</comment>
<evidence type="ECO:0000256" key="8">
    <source>
        <dbReference type="RuleBase" id="RU000544"/>
    </source>
</evidence>
<evidence type="ECO:0000256" key="2">
    <source>
        <dbReference type="ARBA" id="ARBA00012118"/>
    </source>
</evidence>
<evidence type="ECO:0000313" key="12">
    <source>
        <dbReference type="Proteomes" id="UP001524547"/>
    </source>
</evidence>
<evidence type="ECO:0000256" key="1">
    <source>
        <dbReference type="ARBA" id="ARBA00007587"/>
    </source>
</evidence>
<dbReference type="SUPFAM" id="SSF52540">
    <property type="entry name" value="P-loop containing nucleoside triphosphate hydrolases"/>
    <property type="match status" value="1"/>
</dbReference>
<dbReference type="PIRSF" id="PIRSF035805">
    <property type="entry name" value="TK_cell"/>
    <property type="match status" value="1"/>
</dbReference>
<dbReference type="Gene3D" id="3.40.50.300">
    <property type="entry name" value="P-loop containing nucleotide triphosphate hydrolases"/>
    <property type="match status" value="1"/>
</dbReference>
<gene>
    <name evidence="11" type="ORF">NFI88_02555</name>
</gene>
<dbReference type="InterPro" id="IPR027417">
    <property type="entry name" value="P-loop_NTPase"/>
</dbReference>
<dbReference type="PANTHER" id="PTHR11441">
    <property type="entry name" value="THYMIDINE KINASE"/>
    <property type="match status" value="1"/>
</dbReference>
<comment type="catalytic activity">
    <reaction evidence="8">
        <text>thymidine + ATP = dTMP + ADP + H(+)</text>
        <dbReference type="Rhea" id="RHEA:19129"/>
        <dbReference type="ChEBI" id="CHEBI:15378"/>
        <dbReference type="ChEBI" id="CHEBI:17748"/>
        <dbReference type="ChEBI" id="CHEBI:30616"/>
        <dbReference type="ChEBI" id="CHEBI:63528"/>
        <dbReference type="ChEBI" id="CHEBI:456216"/>
        <dbReference type="EC" id="2.7.1.21"/>
    </reaction>
</comment>
<keyword evidence="6 8" id="KW-0418">Kinase</keyword>
<protein>
    <recommendedName>
        <fullName evidence="2 8">Thymidine kinase</fullName>
        <ecNumber evidence="2 8">2.7.1.21</ecNumber>
    </recommendedName>
</protein>
<dbReference type="Pfam" id="PF00265">
    <property type="entry name" value="TK"/>
    <property type="match status" value="1"/>
</dbReference>
<keyword evidence="3 8" id="KW-0237">DNA synthesis</keyword>
<dbReference type="RefSeq" id="WP_422918472.1">
    <property type="nucleotide sequence ID" value="NZ_JAMZEJ010000002.1"/>
</dbReference>
<dbReference type="EMBL" id="JAMZEJ010000002">
    <property type="protein sequence ID" value="MCQ8239721.1"/>
    <property type="molecule type" value="Genomic_DNA"/>
</dbReference>